<dbReference type="EMBL" id="OX596102">
    <property type="protein sequence ID" value="CAI9698046.1"/>
    <property type="molecule type" value="Genomic_DNA"/>
</dbReference>
<evidence type="ECO:0000313" key="1">
    <source>
        <dbReference type="EMBL" id="CAI9698046.1"/>
    </source>
</evidence>
<organism evidence="1 2">
    <name type="scientific">Rangifer tarandus platyrhynchus</name>
    <name type="common">Svalbard reindeer</name>
    <dbReference type="NCBI Taxonomy" id="3082113"/>
    <lineage>
        <taxon>Eukaryota</taxon>
        <taxon>Metazoa</taxon>
        <taxon>Chordata</taxon>
        <taxon>Craniata</taxon>
        <taxon>Vertebrata</taxon>
        <taxon>Euteleostomi</taxon>
        <taxon>Mammalia</taxon>
        <taxon>Eutheria</taxon>
        <taxon>Laurasiatheria</taxon>
        <taxon>Artiodactyla</taxon>
        <taxon>Ruminantia</taxon>
        <taxon>Pecora</taxon>
        <taxon>Cervidae</taxon>
        <taxon>Odocoileinae</taxon>
        <taxon>Rangifer</taxon>
    </lineage>
</organism>
<gene>
    <name evidence="1" type="ORF">MRATA1EN3_LOCUS9259</name>
</gene>
<accession>A0ACB0ECX1</accession>
<sequence length="95" mass="10024">MEPSSQNPHLPPTPGSPAARPLLVPGPAWPRAPEATAGAGAQGRRALIGPKLAARTRARHGASNPEAGEPTRPPARCARRRDVPHLLRLWGLTLN</sequence>
<reference evidence="1" key="1">
    <citation type="submission" date="2023-05" db="EMBL/GenBank/DDBJ databases">
        <authorList>
            <consortium name="ELIXIR-Norway"/>
        </authorList>
    </citation>
    <scope>NUCLEOTIDE SEQUENCE</scope>
</reference>
<dbReference type="Proteomes" id="UP001162501">
    <property type="component" value="Chromosome 18"/>
</dbReference>
<evidence type="ECO:0000313" key="2">
    <source>
        <dbReference type="Proteomes" id="UP001162501"/>
    </source>
</evidence>
<proteinExistence type="predicted"/>
<protein>
    <submittedName>
        <fullName evidence="1">Uncharacterized protein</fullName>
    </submittedName>
</protein>
<name>A0ACB0ECX1_RANTA</name>